<dbReference type="CDD" id="cd19994">
    <property type="entry name" value="PBP1_ChvE"/>
    <property type="match status" value="1"/>
</dbReference>
<proteinExistence type="predicted"/>
<reference evidence="5 6" key="1">
    <citation type="submission" date="2020-03" db="EMBL/GenBank/DDBJ databases">
        <title>Two novel Motilibacter sp.</title>
        <authorList>
            <person name="Liu S."/>
        </authorList>
    </citation>
    <scope>NUCLEOTIDE SEQUENCE [LARGE SCALE GENOMIC DNA]</scope>
    <source>
        <strain evidence="5 6">E257</strain>
    </source>
</reference>
<feature type="signal peptide" evidence="3">
    <location>
        <begin position="1"/>
        <end position="22"/>
    </location>
</feature>
<dbReference type="Gene3D" id="3.40.50.2300">
    <property type="match status" value="2"/>
</dbReference>
<name>A0ABX0H3F1_9ACTN</name>
<organism evidence="5 6">
    <name type="scientific">Motilibacter deserti</name>
    <dbReference type="NCBI Taxonomy" id="2714956"/>
    <lineage>
        <taxon>Bacteria</taxon>
        <taxon>Bacillati</taxon>
        <taxon>Actinomycetota</taxon>
        <taxon>Actinomycetes</taxon>
        <taxon>Motilibacterales</taxon>
        <taxon>Motilibacteraceae</taxon>
        <taxon>Motilibacter</taxon>
    </lineage>
</organism>
<dbReference type="InterPro" id="IPR025997">
    <property type="entry name" value="SBP_2_dom"/>
</dbReference>
<evidence type="ECO:0000256" key="3">
    <source>
        <dbReference type="SAM" id="SignalP"/>
    </source>
</evidence>
<dbReference type="PROSITE" id="PS51257">
    <property type="entry name" value="PROKAR_LIPOPROTEIN"/>
    <property type="match status" value="1"/>
</dbReference>
<dbReference type="RefSeq" id="WP_166284718.1">
    <property type="nucleotide sequence ID" value="NZ_JAANNP010000119.1"/>
</dbReference>
<evidence type="ECO:0000256" key="2">
    <source>
        <dbReference type="ARBA" id="ARBA00022729"/>
    </source>
</evidence>
<dbReference type="InterPro" id="IPR028082">
    <property type="entry name" value="Peripla_BP_I"/>
</dbReference>
<comment type="subcellular location">
    <subcellularLocation>
        <location evidence="1">Cell envelope</location>
    </subcellularLocation>
</comment>
<dbReference type="EMBL" id="JAANNP010000119">
    <property type="protein sequence ID" value="NHC16262.1"/>
    <property type="molecule type" value="Genomic_DNA"/>
</dbReference>
<evidence type="ECO:0000259" key="4">
    <source>
        <dbReference type="Pfam" id="PF13407"/>
    </source>
</evidence>
<dbReference type="NCBIfam" id="NF040907">
    <property type="entry name" value="ChvE"/>
    <property type="match status" value="1"/>
</dbReference>
<evidence type="ECO:0000313" key="5">
    <source>
        <dbReference type="EMBL" id="NHC16262.1"/>
    </source>
</evidence>
<accession>A0ABX0H3F1</accession>
<comment type="caution">
    <text evidence="5">The sequence shown here is derived from an EMBL/GenBank/DDBJ whole genome shotgun (WGS) entry which is preliminary data.</text>
</comment>
<dbReference type="InterPro" id="IPR049784">
    <property type="entry name" value="ChvE-like"/>
</dbReference>
<dbReference type="PANTHER" id="PTHR30036:SF1">
    <property type="entry name" value="D-XYLOSE-BINDING PERIPLASMIC PROTEIN"/>
    <property type="match status" value="1"/>
</dbReference>
<dbReference type="Pfam" id="PF13407">
    <property type="entry name" value="Peripla_BP_4"/>
    <property type="match status" value="1"/>
</dbReference>
<dbReference type="SUPFAM" id="SSF53822">
    <property type="entry name" value="Periplasmic binding protein-like I"/>
    <property type="match status" value="1"/>
</dbReference>
<dbReference type="InterPro" id="IPR050555">
    <property type="entry name" value="Bact_Solute-Bind_Prot2"/>
</dbReference>
<sequence length="376" mass="40227">MSTKKRLVAAVSVALLAGGLSACSSERSSDEDAGASASGGASAGGLIGVSMPTRSLERWNKDGARLTEQLKTMGYETTLQYADNKVDQQITQLENVINQKPKVLVVAAIDGTALSPVLQKAAAQDIKVIAYDRLINDTENVDYYATFDNYKVGQLQGQYIVDQLKLDSAPGPFNLEPFAGSPDDNNAKFFFSGAWDVLKPYIDSGKLVVPSGKSPKSNDDWASIGIQGWQSSTAQSEMETRLNSFYGGGKKVDVVLSPNDSLALGIEQALDGAGYGKADWPIVTGQDADQANVKNMLAGKQSMTVWKDTRTLGDQVAKMVDQIVKGETVDVNDTETYDNGNKVVPTYQLPPVVVTADSVQKDLVESGFYKASDLGL</sequence>
<protein>
    <submittedName>
        <fullName evidence="5">Sugar ABC transporter substrate-binding protein</fullName>
    </submittedName>
</protein>
<feature type="domain" description="Periplasmic binding protein" evidence="4">
    <location>
        <begin position="47"/>
        <end position="327"/>
    </location>
</feature>
<evidence type="ECO:0000256" key="1">
    <source>
        <dbReference type="ARBA" id="ARBA00004196"/>
    </source>
</evidence>
<dbReference type="Proteomes" id="UP000800981">
    <property type="component" value="Unassembled WGS sequence"/>
</dbReference>
<gene>
    <name evidence="5" type="ORF">G9H71_20975</name>
</gene>
<feature type="chain" id="PRO_5045499909" evidence="3">
    <location>
        <begin position="23"/>
        <end position="376"/>
    </location>
</feature>
<keyword evidence="6" id="KW-1185">Reference proteome</keyword>
<evidence type="ECO:0000313" key="6">
    <source>
        <dbReference type="Proteomes" id="UP000800981"/>
    </source>
</evidence>
<keyword evidence="2 3" id="KW-0732">Signal</keyword>
<dbReference type="PANTHER" id="PTHR30036">
    <property type="entry name" value="D-XYLOSE-BINDING PERIPLASMIC PROTEIN"/>
    <property type="match status" value="1"/>
</dbReference>